<reference evidence="3 4" key="1">
    <citation type="journal article" date="2020" name="IScience">
        <title>Genome Sequencing of the Endangered Kingdonia uniflora (Circaeasteraceae, Ranunculales) Reveals Potential Mechanisms of Evolutionary Specialization.</title>
        <authorList>
            <person name="Sun Y."/>
            <person name="Deng T."/>
            <person name="Zhang A."/>
            <person name="Moore M.J."/>
            <person name="Landis J.B."/>
            <person name="Lin N."/>
            <person name="Zhang H."/>
            <person name="Zhang X."/>
            <person name="Huang J."/>
            <person name="Zhang X."/>
            <person name="Sun H."/>
            <person name="Wang H."/>
        </authorList>
    </citation>
    <scope>NUCLEOTIDE SEQUENCE [LARGE SCALE GENOMIC DNA]</scope>
    <source>
        <strain evidence="3">TB1705</strain>
        <tissue evidence="3">Leaf</tissue>
    </source>
</reference>
<protein>
    <submittedName>
        <fullName evidence="3">Uncharacterized protein</fullName>
    </submittedName>
</protein>
<evidence type="ECO:0000256" key="2">
    <source>
        <dbReference type="SAM" id="MobiDB-lite"/>
    </source>
</evidence>
<gene>
    <name evidence="3" type="ORF">GIB67_017984</name>
</gene>
<feature type="region of interest" description="Disordered" evidence="2">
    <location>
        <begin position="76"/>
        <end position="185"/>
    </location>
</feature>
<sequence length="579" mass="64382">MVKTRSQTCCEGLEAKLEELKARYFGQQSLVEPTPIPMKPTYQSRCDVEANNTSKDFFWFCQFHYIILAEDDTKVKCPSKDTPNSSHRKRLISEREDLSHLNFNKPSRVSAKRSKTNSSRAEQDSTSKKPPRVPAKKSKTNSSRAEKDSASESVPQVAVTPEEVQDFKSPSASGSPPQGNIQGEYGEAYSTTDSQASISSTNFFYDNEAAPGKRTIEEEGIREDNNNELNESEEDEYGPMDTSLLTSFETHRAKALALGTPAVYGCFTTVLLGTLAEGAGISLSLVKMVDFFTYKIGRSTHDPDAAETSSSFEPMRLSSRTVVKAYMLYVITWSWGAATLTHLYYSLGASSRVNVRALACYTTLLESWIFEHFSKLPEIPKPNDFRAPEYFSFTKLCPGVINLDENDDGGILGDGVGGVGVSGGIGGDVRGVVGGGVSYREDVEGQNEDLYHLEEEIPNLKSKVHSLKSAKKVKDWARSELLKTVECKSLEEAYDRLQADIQAKQVVDSICEKDFSKTIKKLNDKTLECNSLRESNKKLSENVLENVKLKKSLADLQLQLQKKECGIWHKNTIRGEEDF</sequence>
<feature type="region of interest" description="Disordered" evidence="2">
    <location>
        <begin position="217"/>
        <end position="239"/>
    </location>
</feature>
<dbReference type="AlphaFoldDB" id="A0A7J7NWM5"/>
<dbReference type="EMBL" id="JACGCM010000479">
    <property type="protein sequence ID" value="KAF6171460.1"/>
    <property type="molecule type" value="Genomic_DNA"/>
</dbReference>
<comment type="caution">
    <text evidence="3">The sequence shown here is derived from an EMBL/GenBank/DDBJ whole genome shotgun (WGS) entry which is preliminary data.</text>
</comment>
<dbReference type="Proteomes" id="UP000541444">
    <property type="component" value="Unassembled WGS sequence"/>
</dbReference>
<feature type="compositionally biased region" description="Basic residues" evidence="2">
    <location>
        <begin position="129"/>
        <end position="139"/>
    </location>
</feature>
<feature type="compositionally biased region" description="Polar residues" evidence="2">
    <location>
        <begin position="168"/>
        <end position="181"/>
    </location>
</feature>
<accession>A0A7J7NWM5</accession>
<evidence type="ECO:0000256" key="1">
    <source>
        <dbReference type="SAM" id="Coils"/>
    </source>
</evidence>
<name>A0A7J7NWM5_9MAGN</name>
<evidence type="ECO:0000313" key="3">
    <source>
        <dbReference type="EMBL" id="KAF6171460.1"/>
    </source>
</evidence>
<evidence type="ECO:0000313" key="4">
    <source>
        <dbReference type="Proteomes" id="UP000541444"/>
    </source>
</evidence>
<organism evidence="3 4">
    <name type="scientific">Kingdonia uniflora</name>
    <dbReference type="NCBI Taxonomy" id="39325"/>
    <lineage>
        <taxon>Eukaryota</taxon>
        <taxon>Viridiplantae</taxon>
        <taxon>Streptophyta</taxon>
        <taxon>Embryophyta</taxon>
        <taxon>Tracheophyta</taxon>
        <taxon>Spermatophyta</taxon>
        <taxon>Magnoliopsida</taxon>
        <taxon>Ranunculales</taxon>
        <taxon>Circaeasteraceae</taxon>
        <taxon>Kingdonia</taxon>
    </lineage>
</organism>
<keyword evidence="4" id="KW-1185">Reference proteome</keyword>
<keyword evidence="1" id="KW-0175">Coiled coil</keyword>
<proteinExistence type="predicted"/>
<feature type="coiled-coil region" evidence="1">
    <location>
        <begin position="487"/>
        <end position="542"/>
    </location>
</feature>